<keyword evidence="2" id="KW-1185">Reference proteome</keyword>
<reference evidence="1" key="1">
    <citation type="submission" date="2022-10" db="EMBL/GenBank/DDBJ databases">
        <title>Puccinia triticina Genome sequencing and assembly.</title>
        <authorList>
            <person name="Li C."/>
        </authorList>
    </citation>
    <scope>NUCLEOTIDE SEQUENCE</scope>
    <source>
        <strain evidence="1">Pt15</strain>
    </source>
</reference>
<evidence type="ECO:0000313" key="2">
    <source>
        <dbReference type="Proteomes" id="UP001164743"/>
    </source>
</evidence>
<protein>
    <submittedName>
        <fullName evidence="1">Uncharacterized protein</fullName>
    </submittedName>
</protein>
<gene>
    <name evidence="1" type="ORF">PtA15_16A290</name>
</gene>
<organism evidence="1 2">
    <name type="scientific">Puccinia triticina</name>
    <dbReference type="NCBI Taxonomy" id="208348"/>
    <lineage>
        <taxon>Eukaryota</taxon>
        <taxon>Fungi</taxon>
        <taxon>Dikarya</taxon>
        <taxon>Basidiomycota</taxon>
        <taxon>Pucciniomycotina</taxon>
        <taxon>Pucciniomycetes</taxon>
        <taxon>Pucciniales</taxon>
        <taxon>Pucciniaceae</taxon>
        <taxon>Puccinia</taxon>
    </lineage>
</organism>
<name>A0ABY7D700_9BASI</name>
<dbReference type="Proteomes" id="UP001164743">
    <property type="component" value="Chromosome 16A"/>
</dbReference>
<dbReference type="RefSeq" id="XP_053027938.1">
    <property type="nucleotide sequence ID" value="XM_053163966.1"/>
</dbReference>
<dbReference type="GeneID" id="77804861"/>
<proteinExistence type="predicted"/>
<accession>A0ABY7D700</accession>
<evidence type="ECO:0000313" key="1">
    <source>
        <dbReference type="EMBL" id="WAQ92383.1"/>
    </source>
</evidence>
<sequence>MTSTCLLTGLPASLLPTDLRAFVAKRISHPAGLLRVVQVPEQTWAVQTNILMFSSREPIDELRRSLAAGHGTHGPGVAVVELAKAALGRAYLAAVERQASLRTRILAQHGLAPPPAPEPYMPGKAVLLAGLPAASCPLQIENTLRNTGLPLLPARAMPPLDRLSRALYWPLLDPPPPCRAAMDSNKTTRAQVLYAPSAATANHLVAELNHLVPSWLGSRAAAGWKLKAKVLY</sequence>
<dbReference type="EMBL" id="CP110436">
    <property type="protein sequence ID" value="WAQ92383.1"/>
    <property type="molecule type" value="Genomic_DNA"/>
</dbReference>